<dbReference type="AlphaFoldDB" id="A0A1G7S8U5"/>
<organism evidence="1 2">
    <name type="scientific">Fontibacillus panacisegetis</name>
    <dbReference type="NCBI Taxonomy" id="670482"/>
    <lineage>
        <taxon>Bacteria</taxon>
        <taxon>Bacillati</taxon>
        <taxon>Bacillota</taxon>
        <taxon>Bacilli</taxon>
        <taxon>Bacillales</taxon>
        <taxon>Paenibacillaceae</taxon>
        <taxon>Fontibacillus</taxon>
    </lineage>
</organism>
<evidence type="ECO:0000313" key="2">
    <source>
        <dbReference type="Proteomes" id="UP000198972"/>
    </source>
</evidence>
<keyword evidence="2" id="KW-1185">Reference proteome</keyword>
<dbReference type="Proteomes" id="UP000198972">
    <property type="component" value="Unassembled WGS sequence"/>
</dbReference>
<proteinExistence type="predicted"/>
<sequence>MMSRHINIPDNVHIELVSDGLRIDIPRVAQCNDGELPQVVSLLLPKASKDDLQSQKLLRDLRCHPFDLAALIEKGPEALAPVSKRLDLVPPWRYEGDSDGMASDVHTGAIGQRLTPDEILAMDYGDVLWKKDMSLQLALLSWTKESLIAAVWEAWAQAAPLPDAELALREAAGQPEEPPRGAANEGPSIAEWLAEMAEQGRLHLPGPQFHDVEIGLHIVGQGSEPAADASQSDGLAALLPGVPGAARGLSLVAAVLMQRAEQLAAPLRGTKM</sequence>
<evidence type="ECO:0000313" key="1">
    <source>
        <dbReference type="EMBL" id="SDG19475.1"/>
    </source>
</evidence>
<reference evidence="1 2" key="1">
    <citation type="submission" date="2016-10" db="EMBL/GenBank/DDBJ databases">
        <authorList>
            <person name="de Groot N.N."/>
        </authorList>
    </citation>
    <scope>NUCLEOTIDE SEQUENCE [LARGE SCALE GENOMIC DNA]</scope>
    <source>
        <strain evidence="1 2">DSM 28129</strain>
    </source>
</reference>
<dbReference type="RefSeq" id="WP_091234867.1">
    <property type="nucleotide sequence ID" value="NZ_FNBG01000029.1"/>
</dbReference>
<name>A0A1G7S8U5_9BACL</name>
<dbReference type="STRING" id="670482.SAMN04488542_12920"/>
<protein>
    <submittedName>
        <fullName evidence="1">Uncharacterized protein</fullName>
    </submittedName>
</protein>
<gene>
    <name evidence="1" type="ORF">SAMN04488542_12920</name>
</gene>
<dbReference type="OrthoDB" id="2605079at2"/>
<accession>A0A1G7S8U5</accession>
<dbReference type="EMBL" id="FNBG01000029">
    <property type="protein sequence ID" value="SDG19475.1"/>
    <property type="molecule type" value="Genomic_DNA"/>
</dbReference>